<evidence type="ECO:0000256" key="7">
    <source>
        <dbReference type="ARBA" id="ARBA00022777"/>
    </source>
</evidence>
<reference evidence="16" key="1">
    <citation type="submission" date="2022-11" db="UniProtKB">
        <authorList>
            <consortium name="WormBaseParasite"/>
        </authorList>
    </citation>
    <scope>IDENTIFICATION</scope>
</reference>
<dbReference type="GO" id="GO:0005524">
    <property type="term" value="F:ATP binding"/>
    <property type="evidence" value="ECO:0007669"/>
    <property type="project" value="UniProtKB-UniRule"/>
</dbReference>
<evidence type="ECO:0000256" key="10">
    <source>
        <dbReference type="ARBA" id="ARBA00051362"/>
    </source>
</evidence>
<organism evidence="15 16">
    <name type="scientific">Globodera rostochiensis</name>
    <name type="common">Golden nematode worm</name>
    <name type="synonym">Heterodera rostochiensis</name>
    <dbReference type="NCBI Taxonomy" id="31243"/>
    <lineage>
        <taxon>Eukaryota</taxon>
        <taxon>Metazoa</taxon>
        <taxon>Ecdysozoa</taxon>
        <taxon>Nematoda</taxon>
        <taxon>Chromadorea</taxon>
        <taxon>Rhabditida</taxon>
        <taxon>Tylenchina</taxon>
        <taxon>Tylenchomorpha</taxon>
        <taxon>Tylenchoidea</taxon>
        <taxon>Heteroderidae</taxon>
        <taxon>Heteroderinae</taxon>
        <taxon>Globodera</taxon>
    </lineage>
</organism>
<dbReference type="Proteomes" id="UP000887572">
    <property type="component" value="Unplaced"/>
</dbReference>
<dbReference type="PANTHER" id="PTHR45769">
    <property type="entry name" value="ADENOSINE KINASE"/>
    <property type="match status" value="1"/>
</dbReference>
<evidence type="ECO:0000259" key="14">
    <source>
        <dbReference type="Pfam" id="PF00294"/>
    </source>
</evidence>
<comment type="cofactor">
    <cofactor evidence="13">
        <name>Mg(2+)</name>
        <dbReference type="ChEBI" id="CHEBI:18420"/>
    </cofactor>
    <text evidence="13">Binds 3 Mg(2+) ions per subunit.</text>
</comment>
<dbReference type="CDD" id="cd01168">
    <property type="entry name" value="adenosine_kinase"/>
    <property type="match status" value="1"/>
</dbReference>
<keyword evidence="6 13" id="KW-0547">Nucleotide-binding</keyword>
<dbReference type="Pfam" id="PF00294">
    <property type="entry name" value="PfkB"/>
    <property type="match status" value="1"/>
</dbReference>
<proteinExistence type="inferred from homology"/>
<name>A0A914GY26_GLORO</name>
<dbReference type="AlphaFoldDB" id="A0A914GY26"/>
<dbReference type="InterPro" id="IPR029056">
    <property type="entry name" value="Ribokinase-like"/>
</dbReference>
<evidence type="ECO:0000256" key="13">
    <source>
        <dbReference type="RuleBase" id="RU368116"/>
    </source>
</evidence>
<sequence length="351" mass="38212">MDNGVGNKTGNDYVLLGMGNPLLDLQVATSDTQLHKKYGLAENGADLINSENSAKLLPIFEDIFLLGEKIDFVPGGSAQNTVRVCQWMIKTFGAKARSCYFFGAVGKDKFGEILHEKAQAADIETRYQEVPNEKSGTCAVLVFGGKSAAANQSLIEQISNFYVEGYFLTVSLDSILCLATHAAASDQTKHFALNLSAEYICQFFGDQLEKVLPFVDILFGNEQEAMAYAKTQGFVVEKEEDVGEIALHLCQKEKVNREKKRIVVITQGHLPVLVAHDGKLEQFPVESIPESQIVDTNGAGDAFCGGFLAAFSTGRAMDLCVRAGNFAARTVIQHVGCTLPTECDYSEQNVL</sequence>
<dbReference type="InterPro" id="IPR011611">
    <property type="entry name" value="PfkB_dom"/>
</dbReference>
<dbReference type="GO" id="GO:0044209">
    <property type="term" value="P:AMP salvage"/>
    <property type="evidence" value="ECO:0007669"/>
    <property type="project" value="UniProtKB-UniRule"/>
</dbReference>
<dbReference type="GO" id="GO:0005634">
    <property type="term" value="C:nucleus"/>
    <property type="evidence" value="ECO:0007669"/>
    <property type="project" value="UniProtKB-SubCell"/>
</dbReference>
<evidence type="ECO:0000313" key="15">
    <source>
        <dbReference type="Proteomes" id="UP000887572"/>
    </source>
</evidence>
<evidence type="ECO:0000256" key="5">
    <source>
        <dbReference type="ARBA" id="ARBA00022726"/>
    </source>
</evidence>
<comment type="catalytic activity">
    <reaction evidence="10 13">
        <text>adenosine + ATP = AMP + ADP + H(+)</text>
        <dbReference type="Rhea" id="RHEA:20824"/>
        <dbReference type="ChEBI" id="CHEBI:15378"/>
        <dbReference type="ChEBI" id="CHEBI:16335"/>
        <dbReference type="ChEBI" id="CHEBI:30616"/>
        <dbReference type="ChEBI" id="CHEBI:456215"/>
        <dbReference type="ChEBI" id="CHEBI:456216"/>
        <dbReference type="EC" id="2.7.1.20"/>
    </reaction>
</comment>
<comment type="subunit">
    <text evidence="13">Monomer.</text>
</comment>
<dbReference type="SUPFAM" id="SSF53613">
    <property type="entry name" value="Ribokinase-like"/>
    <property type="match status" value="1"/>
</dbReference>
<comment type="similarity">
    <text evidence="2 13">Belongs to the carbohydrate kinase PfkB family.</text>
</comment>
<evidence type="ECO:0000256" key="9">
    <source>
        <dbReference type="ARBA" id="ARBA00022842"/>
    </source>
</evidence>
<keyword evidence="13" id="KW-0539">Nucleus</keyword>
<feature type="domain" description="Carbohydrate kinase PfkB" evidence="14">
    <location>
        <begin position="66"/>
        <end position="341"/>
    </location>
</feature>
<evidence type="ECO:0000256" key="12">
    <source>
        <dbReference type="PIRSR" id="PIRSR601805-1"/>
    </source>
</evidence>
<dbReference type="GO" id="GO:0006144">
    <property type="term" value="P:purine nucleobase metabolic process"/>
    <property type="evidence" value="ECO:0007669"/>
    <property type="project" value="TreeGrafter"/>
</dbReference>
<comment type="function">
    <text evidence="13">ATP dependent phosphorylation of adenosine and other related nucleoside analogs to monophosphate derivatives.</text>
</comment>
<dbReference type="WBParaSite" id="Gr19_v10_g12395.t1">
    <property type="protein sequence ID" value="Gr19_v10_g12395.t1"/>
    <property type="gene ID" value="Gr19_v10_g12395"/>
</dbReference>
<evidence type="ECO:0000256" key="6">
    <source>
        <dbReference type="ARBA" id="ARBA00022741"/>
    </source>
</evidence>
<evidence type="ECO:0000256" key="3">
    <source>
        <dbReference type="ARBA" id="ARBA00012119"/>
    </source>
</evidence>
<evidence type="ECO:0000256" key="4">
    <source>
        <dbReference type="ARBA" id="ARBA00022679"/>
    </source>
</evidence>
<dbReference type="PRINTS" id="PR00989">
    <property type="entry name" value="ADENOKINASE"/>
</dbReference>
<comment type="pathway">
    <text evidence="1 13">Purine metabolism; AMP biosynthesis via salvage pathway; AMP from adenosine: step 1/1.</text>
</comment>
<keyword evidence="9 13" id="KW-0460">Magnesium</keyword>
<dbReference type="GO" id="GO:0005829">
    <property type="term" value="C:cytosol"/>
    <property type="evidence" value="ECO:0007669"/>
    <property type="project" value="TreeGrafter"/>
</dbReference>
<dbReference type="PROSITE" id="PS00584">
    <property type="entry name" value="PFKB_KINASES_2"/>
    <property type="match status" value="1"/>
</dbReference>
<keyword evidence="5 13" id="KW-0660">Purine salvage</keyword>
<accession>A0A914GY26</accession>
<dbReference type="InterPro" id="IPR002173">
    <property type="entry name" value="Carboh/pur_kinase_PfkB_CS"/>
</dbReference>
<dbReference type="PANTHER" id="PTHR45769:SF3">
    <property type="entry name" value="ADENOSINE KINASE"/>
    <property type="match status" value="1"/>
</dbReference>
<dbReference type="FunFam" id="3.40.1190.20:FF:000076">
    <property type="entry name" value="Adenosine kinase"/>
    <property type="match status" value="1"/>
</dbReference>
<keyword evidence="15" id="KW-1185">Reference proteome</keyword>
<dbReference type="GO" id="GO:0006166">
    <property type="term" value="P:purine ribonucleoside salvage"/>
    <property type="evidence" value="ECO:0007669"/>
    <property type="project" value="UniProtKB-KW"/>
</dbReference>
<evidence type="ECO:0000256" key="1">
    <source>
        <dbReference type="ARBA" id="ARBA00004801"/>
    </source>
</evidence>
<keyword evidence="8 13" id="KW-0067">ATP-binding</keyword>
<dbReference type="InterPro" id="IPR001805">
    <property type="entry name" value="Adenokinase"/>
</dbReference>
<protein>
    <recommendedName>
        <fullName evidence="11 13">Adenosine kinase</fullName>
        <shortName evidence="13">AK</shortName>
        <ecNumber evidence="3 13">2.7.1.20</ecNumber>
    </recommendedName>
    <alternativeName>
        <fullName evidence="13">Adenosine 5'-phosphotransferase</fullName>
    </alternativeName>
</protein>
<comment type="subcellular location">
    <subcellularLocation>
        <location evidence="13">Nucleus</location>
    </subcellularLocation>
</comment>
<feature type="active site" description="Proton acceptor" evidence="12">
    <location>
        <position position="301"/>
    </location>
</feature>
<evidence type="ECO:0000256" key="8">
    <source>
        <dbReference type="ARBA" id="ARBA00022840"/>
    </source>
</evidence>
<dbReference type="Gene3D" id="3.40.1190.20">
    <property type="match status" value="1"/>
</dbReference>
<evidence type="ECO:0000313" key="16">
    <source>
        <dbReference type="WBParaSite" id="Gr19_v10_g12395.t1"/>
    </source>
</evidence>
<keyword evidence="7 13" id="KW-0418">Kinase</keyword>
<dbReference type="EC" id="2.7.1.20" evidence="3 13"/>
<dbReference type="GO" id="GO:0004001">
    <property type="term" value="F:adenosine kinase activity"/>
    <property type="evidence" value="ECO:0007669"/>
    <property type="project" value="UniProtKB-UniRule"/>
</dbReference>
<evidence type="ECO:0000256" key="11">
    <source>
        <dbReference type="ARBA" id="ARBA00068771"/>
    </source>
</evidence>
<keyword evidence="4 13" id="KW-0808">Transferase</keyword>
<evidence type="ECO:0000256" key="2">
    <source>
        <dbReference type="ARBA" id="ARBA00010688"/>
    </source>
</evidence>